<feature type="transmembrane region" description="Helical" evidence="1">
    <location>
        <begin position="316"/>
        <end position="339"/>
    </location>
</feature>
<keyword evidence="1" id="KW-1133">Transmembrane helix</keyword>
<evidence type="ECO:0000313" key="4">
    <source>
        <dbReference type="Proteomes" id="UP000035900"/>
    </source>
</evidence>
<name>A0A0J7J130_9FLAO</name>
<dbReference type="Pfam" id="PF01757">
    <property type="entry name" value="Acyl_transf_3"/>
    <property type="match status" value="1"/>
</dbReference>
<dbReference type="OrthoDB" id="290051at2"/>
<dbReference type="Proteomes" id="UP000035900">
    <property type="component" value="Unassembled WGS sequence"/>
</dbReference>
<dbReference type="InterPro" id="IPR050879">
    <property type="entry name" value="Acyltransferase_3"/>
</dbReference>
<dbReference type="PANTHER" id="PTHR23028">
    <property type="entry name" value="ACETYLTRANSFERASE"/>
    <property type="match status" value="1"/>
</dbReference>
<dbReference type="RefSeq" id="WP_048498750.1">
    <property type="nucleotide sequence ID" value="NZ_LFNG01000004.1"/>
</dbReference>
<dbReference type="InterPro" id="IPR002656">
    <property type="entry name" value="Acyl_transf_3_dom"/>
</dbReference>
<evidence type="ECO:0000259" key="2">
    <source>
        <dbReference type="Pfam" id="PF01757"/>
    </source>
</evidence>
<reference evidence="3 4" key="1">
    <citation type="journal article" date="2004" name="Int. J. Syst. Evol. Microbiol.">
        <title>Kaistella koreensis gen. nov., sp. nov., a novel member of the Chryseobacterium-Bergeyella-Riemerella branch.</title>
        <authorList>
            <person name="Kim M.K."/>
            <person name="Im W.T."/>
            <person name="Shin Y.K."/>
            <person name="Lim J.H."/>
            <person name="Kim S.H."/>
            <person name="Lee B.C."/>
            <person name="Park M.Y."/>
            <person name="Lee K.Y."/>
            <person name="Lee S.T."/>
        </authorList>
    </citation>
    <scope>NUCLEOTIDE SEQUENCE [LARGE SCALE GENOMIC DNA]</scope>
    <source>
        <strain evidence="3 4">CCUG 49689</strain>
    </source>
</reference>
<protein>
    <submittedName>
        <fullName evidence="3">Acyltransferase</fullName>
    </submittedName>
</protein>
<evidence type="ECO:0000313" key="3">
    <source>
        <dbReference type="EMBL" id="KMQ72123.1"/>
    </source>
</evidence>
<feature type="transmembrane region" description="Helical" evidence="1">
    <location>
        <begin position="229"/>
        <end position="248"/>
    </location>
</feature>
<keyword evidence="1" id="KW-0472">Membrane</keyword>
<dbReference type="EMBL" id="LFNG01000004">
    <property type="protein sequence ID" value="KMQ72123.1"/>
    <property type="molecule type" value="Genomic_DNA"/>
</dbReference>
<organism evidence="3 4">
    <name type="scientific">Chryseobacterium koreense CCUG 49689</name>
    <dbReference type="NCBI Taxonomy" id="1304281"/>
    <lineage>
        <taxon>Bacteria</taxon>
        <taxon>Pseudomonadati</taxon>
        <taxon>Bacteroidota</taxon>
        <taxon>Flavobacteriia</taxon>
        <taxon>Flavobacteriales</taxon>
        <taxon>Weeksellaceae</taxon>
        <taxon>Chryseobacterium group</taxon>
        <taxon>Chryseobacterium</taxon>
    </lineage>
</organism>
<feature type="transmembrane region" description="Helical" evidence="1">
    <location>
        <begin position="132"/>
        <end position="154"/>
    </location>
</feature>
<keyword evidence="4" id="KW-1185">Reference proteome</keyword>
<dbReference type="GO" id="GO:0000271">
    <property type="term" value="P:polysaccharide biosynthetic process"/>
    <property type="evidence" value="ECO:0007669"/>
    <property type="project" value="TreeGrafter"/>
</dbReference>
<feature type="transmembrane region" description="Helical" evidence="1">
    <location>
        <begin position="49"/>
        <end position="67"/>
    </location>
</feature>
<dbReference type="AlphaFoldDB" id="A0A0J7J130"/>
<keyword evidence="3" id="KW-0808">Transferase</keyword>
<dbReference type="GO" id="GO:0016747">
    <property type="term" value="F:acyltransferase activity, transferring groups other than amino-acyl groups"/>
    <property type="evidence" value="ECO:0007669"/>
    <property type="project" value="InterPro"/>
</dbReference>
<keyword evidence="3" id="KW-0012">Acyltransferase</keyword>
<accession>A0A0J7J130</accession>
<dbReference type="PANTHER" id="PTHR23028:SF53">
    <property type="entry name" value="ACYL_TRANSF_3 DOMAIN-CONTAINING PROTEIN"/>
    <property type="match status" value="1"/>
</dbReference>
<feature type="domain" description="Acyltransferase 3" evidence="2">
    <location>
        <begin position="11"/>
        <end position="330"/>
    </location>
</feature>
<feature type="transmembrane region" description="Helical" evidence="1">
    <location>
        <begin position="254"/>
        <end position="273"/>
    </location>
</feature>
<feature type="transmembrane region" description="Helical" evidence="1">
    <location>
        <begin position="166"/>
        <end position="188"/>
    </location>
</feature>
<proteinExistence type="predicted"/>
<dbReference type="PATRIC" id="fig|1304281.5.peg.793"/>
<feature type="transmembrane region" description="Helical" evidence="1">
    <location>
        <begin position="285"/>
        <end position="304"/>
    </location>
</feature>
<evidence type="ECO:0000256" key="1">
    <source>
        <dbReference type="SAM" id="Phobius"/>
    </source>
</evidence>
<feature type="transmembrane region" description="Helical" evidence="1">
    <location>
        <begin position="12"/>
        <end position="29"/>
    </location>
</feature>
<keyword evidence="1" id="KW-0812">Transmembrane</keyword>
<feature type="transmembrane region" description="Helical" evidence="1">
    <location>
        <begin position="88"/>
        <end position="105"/>
    </location>
</feature>
<sequence length="357" mass="42338">MSQSTKKFFPALTGFRAIAAWMIFVLHFFPFNNPFFPDFIKKFIQEWHIGVDMFFVLSGFLITYRYFGQKQMNRVEIKNYFVNRFSRIYPMYFLITLGVFVDFIIRNQYWDREKTIEAILSFTMTKAIFAKYFFAAGISQGWTLTLEEMFYFTAPLYFVLIKKNKFWLVAIPVFLFLFGVFLRNISAVPENSWGFMQKNFSYYIFEFFAGMFLALVFTRNRFNLKSSGLFTYFGIFSIAVYLLLNPFGYSSPDFIRASQTILLASFGILPLFWGLLHEDTLVSKFLSTNLMVLLGKSSFIFYLIHKGFISMFIYEFVFPNVLAIFIILNIISILMFKYLEEPARQWIRKKYAEKAKK</sequence>
<dbReference type="GO" id="GO:0016020">
    <property type="term" value="C:membrane"/>
    <property type="evidence" value="ECO:0007669"/>
    <property type="project" value="TreeGrafter"/>
</dbReference>
<feature type="transmembrane region" description="Helical" evidence="1">
    <location>
        <begin position="200"/>
        <end position="217"/>
    </location>
</feature>
<gene>
    <name evidence="3" type="ORF">ACM44_03675</name>
</gene>
<comment type="caution">
    <text evidence="3">The sequence shown here is derived from an EMBL/GenBank/DDBJ whole genome shotgun (WGS) entry which is preliminary data.</text>
</comment>
<dbReference type="STRING" id="1304281.ACM44_03675"/>